<dbReference type="Gene3D" id="2.40.10.10">
    <property type="entry name" value="Trypsin-like serine proteases"/>
    <property type="match status" value="2"/>
</dbReference>
<sequence>MMHLVPMPDVQKSTRARRRFFHGVLGSAAFILLSGASPPTPTVGDSFRLSDAIGTIICRGRGGPFLTNASLVERRDLVLAVSHFNFNRKSGRELPADGCTFTMRDDEGAIIFRSKFSVIDRGGRGPELSDSMALDWALLRLERPATGTPLQLGTMASLHEEKVDLVSYRPAMRGNRILRTSHDCGPRRQRAGSIILLHSCPTRPGLSGAPLLTQWPGGYRIVGIHAKRSKGFGIAVGLEGSVRKAISMNALQAKVSLGLPPRFGSQ</sequence>
<dbReference type="EMBL" id="CP081297">
    <property type="protein sequence ID" value="QZD87656.1"/>
    <property type="molecule type" value="Genomic_DNA"/>
</dbReference>
<dbReference type="Pfam" id="PF13365">
    <property type="entry name" value="Trypsin_2"/>
    <property type="match status" value="1"/>
</dbReference>
<keyword evidence="1" id="KW-0378">Hydrolase</keyword>
<organism evidence="1 2">
    <name type="scientific">Qipengyuania psychrotolerans</name>
    <dbReference type="NCBI Taxonomy" id="2867238"/>
    <lineage>
        <taxon>Bacteria</taxon>
        <taxon>Pseudomonadati</taxon>
        <taxon>Pseudomonadota</taxon>
        <taxon>Alphaproteobacteria</taxon>
        <taxon>Sphingomonadales</taxon>
        <taxon>Erythrobacteraceae</taxon>
        <taxon>Qipengyuania</taxon>
    </lineage>
</organism>
<evidence type="ECO:0000313" key="1">
    <source>
        <dbReference type="EMBL" id="QZD87656.1"/>
    </source>
</evidence>
<evidence type="ECO:0000313" key="2">
    <source>
        <dbReference type="Proteomes" id="UP000824280"/>
    </source>
</evidence>
<accession>A0ABX8ZF74</accession>
<protein>
    <submittedName>
        <fullName evidence="1">Serine protease</fullName>
    </submittedName>
</protein>
<gene>
    <name evidence="1" type="ORF">K3166_02845</name>
</gene>
<dbReference type="SUPFAM" id="SSF50494">
    <property type="entry name" value="Trypsin-like serine proteases"/>
    <property type="match status" value="1"/>
</dbReference>
<name>A0ABX8ZF74_9SPHN</name>
<proteinExistence type="predicted"/>
<keyword evidence="1" id="KW-0645">Protease</keyword>
<dbReference type="InterPro" id="IPR009003">
    <property type="entry name" value="Peptidase_S1_PA"/>
</dbReference>
<dbReference type="GO" id="GO:0006508">
    <property type="term" value="P:proteolysis"/>
    <property type="evidence" value="ECO:0007669"/>
    <property type="project" value="UniProtKB-KW"/>
</dbReference>
<dbReference type="GO" id="GO:0008233">
    <property type="term" value="F:peptidase activity"/>
    <property type="evidence" value="ECO:0007669"/>
    <property type="project" value="UniProtKB-KW"/>
</dbReference>
<dbReference type="InterPro" id="IPR043504">
    <property type="entry name" value="Peptidase_S1_PA_chymotrypsin"/>
</dbReference>
<keyword evidence="2" id="KW-1185">Reference proteome</keyword>
<dbReference type="Proteomes" id="UP000824280">
    <property type="component" value="Chromosome"/>
</dbReference>
<reference evidence="1 2" key="1">
    <citation type="submission" date="2021-08" db="EMBL/GenBank/DDBJ databases">
        <title>Comparative Genomics Analysis of the Genus Qipengyuania Reveals Extensive Genetic Diversity and Metabolic Versatility, Including the Description of Fifteen Novel Species.</title>
        <authorList>
            <person name="Liu Y."/>
        </authorList>
    </citation>
    <scope>NUCLEOTIDE SEQUENCE [LARGE SCALE GENOMIC DNA]</scope>
    <source>
        <strain evidence="1 2">1XM2-8</strain>
    </source>
</reference>